<feature type="transmembrane region" description="Helical" evidence="8">
    <location>
        <begin position="481"/>
        <end position="504"/>
    </location>
</feature>
<dbReference type="GO" id="GO:0015035">
    <property type="term" value="F:protein-disulfide reductase activity"/>
    <property type="evidence" value="ECO:0007669"/>
    <property type="project" value="TreeGrafter"/>
</dbReference>
<protein>
    <submittedName>
        <fullName evidence="10">Cytochrome c biogenesis protein transmembrane region</fullName>
    </submittedName>
</protein>
<evidence type="ECO:0000256" key="8">
    <source>
        <dbReference type="SAM" id="Phobius"/>
    </source>
</evidence>
<evidence type="ECO:0000256" key="3">
    <source>
        <dbReference type="ARBA" id="ARBA00022692"/>
    </source>
</evidence>
<name>A9BQ18_DELAS</name>
<keyword evidence="11" id="KW-1185">Reference proteome</keyword>
<dbReference type="PROSITE" id="PS00194">
    <property type="entry name" value="THIOREDOXIN_1"/>
    <property type="match status" value="1"/>
</dbReference>
<dbReference type="PROSITE" id="PS51352">
    <property type="entry name" value="THIOREDOXIN_2"/>
    <property type="match status" value="1"/>
</dbReference>
<evidence type="ECO:0000256" key="7">
    <source>
        <dbReference type="ARBA" id="ARBA00023284"/>
    </source>
</evidence>
<keyword evidence="6 8" id="KW-0472">Membrane</keyword>
<dbReference type="HOGENOM" id="CLU_014657_1_0_4"/>
<feature type="transmembrane region" description="Helical" evidence="8">
    <location>
        <begin position="621"/>
        <end position="642"/>
    </location>
</feature>
<keyword evidence="5 8" id="KW-1133">Transmembrane helix</keyword>
<dbReference type="KEGG" id="dac:Daci_0587"/>
<dbReference type="PANTHER" id="PTHR32234:SF3">
    <property type="entry name" value="SUPPRESSION OF COPPER SENSITIVITY PROTEIN"/>
    <property type="match status" value="1"/>
</dbReference>
<feature type="transmembrane region" description="Helical" evidence="8">
    <location>
        <begin position="557"/>
        <end position="583"/>
    </location>
</feature>
<evidence type="ECO:0000256" key="1">
    <source>
        <dbReference type="ARBA" id="ARBA00004651"/>
    </source>
</evidence>
<dbReference type="GO" id="GO:0045454">
    <property type="term" value="P:cell redox homeostasis"/>
    <property type="evidence" value="ECO:0007669"/>
    <property type="project" value="TreeGrafter"/>
</dbReference>
<dbReference type="eggNOG" id="COG4232">
    <property type="taxonomic scope" value="Bacteria"/>
</dbReference>
<accession>A9BQ18</accession>
<feature type="transmembrane region" description="Helical" evidence="8">
    <location>
        <begin position="399"/>
        <end position="424"/>
    </location>
</feature>
<evidence type="ECO:0000256" key="4">
    <source>
        <dbReference type="ARBA" id="ARBA00022748"/>
    </source>
</evidence>
<dbReference type="InterPro" id="IPR036249">
    <property type="entry name" value="Thioredoxin-like_sf"/>
</dbReference>
<keyword evidence="2" id="KW-1003">Cell membrane</keyword>
<dbReference type="Pfam" id="PF11412">
    <property type="entry name" value="DsbD_N"/>
    <property type="match status" value="1"/>
</dbReference>
<dbReference type="InterPro" id="IPR013766">
    <property type="entry name" value="Thioredoxin_domain"/>
</dbReference>
<evidence type="ECO:0000256" key="2">
    <source>
        <dbReference type="ARBA" id="ARBA00022475"/>
    </source>
</evidence>
<feature type="transmembrane region" description="Helical" evidence="8">
    <location>
        <begin position="649"/>
        <end position="670"/>
    </location>
</feature>
<feature type="transmembrane region" description="Helical" evidence="8">
    <location>
        <begin position="57"/>
        <end position="78"/>
    </location>
</feature>
<dbReference type="InterPro" id="IPR035671">
    <property type="entry name" value="DsbD_gamma"/>
</dbReference>
<dbReference type="InterPro" id="IPR003834">
    <property type="entry name" value="Cyt_c_assmbl_TM_dom"/>
</dbReference>
<dbReference type="Proteomes" id="UP000000784">
    <property type="component" value="Chromosome"/>
</dbReference>
<feature type="transmembrane region" description="Helical" evidence="8">
    <location>
        <begin position="525"/>
        <end position="551"/>
    </location>
</feature>
<dbReference type="SUPFAM" id="SSF52833">
    <property type="entry name" value="Thioredoxin-like"/>
    <property type="match status" value="1"/>
</dbReference>
<dbReference type="Pfam" id="PF13899">
    <property type="entry name" value="Thioredoxin_7"/>
    <property type="match status" value="1"/>
</dbReference>
<dbReference type="Gene3D" id="3.40.30.10">
    <property type="entry name" value="Glutaredoxin"/>
    <property type="match status" value="1"/>
</dbReference>
<dbReference type="Pfam" id="PF02683">
    <property type="entry name" value="DsbD_TM"/>
    <property type="match status" value="1"/>
</dbReference>
<keyword evidence="7" id="KW-0676">Redox-active center</keyword>
<dbReference type="GO" id="GO:0017004">
    <property type="term" value="P:cytochrome complex assembly"/>
    <property type="evidence" value="ECO:0007669"/>
    <property type="project" value="UniProtKB-KW"/>
</dbReference>
<evidence type="ECO:0000313" key="10">
    <source>
        <dbReference type="EMBL" id="ABX33233.1"/>
    </source>
</evidence>
<dbReference type="InterPro" id="IPR017937">
    <property type="entry name" value="Thioredoxin_CS"/>
</dbReference>
<evidence type="ECO:0000313" key="11">
    <source>
        <dbReference type="Proteomes" id="UP000000784"/>
    </source>
</evidence>
<keyword evidence="3 8" id="KW-0812">Transmembrane</keyword>
<dbReference type="eggNOG" id="COG4233">
    <property type="taxonomic scope" value="Bacteria"/>
</dbReference>
<feature type="transmembrane region" description="Helical" evidence="8">
    <location>
        <begin position="445"/>
        <end position="469"/>
    </location>
</feature>
<dbReference type="CDD" id="cd02953">
    <property type="entry name" value="DsbDgamma"/>
    <property type="match status" value="1"/>
</dbReference>
<evidence type="ECO:0000256" key="6">
    <source>
        <dbReference type="ARBA" id="ARBA00023136"/>
    </source>
</evidence>
<gene>
    <name evidence="10" type="ordered locus">Daci_0587</name>
</gene>
<sequence>MQRYLLPIVLQPATGDLSGRPATIAACSRGNQRPCPWLPQSAMPHQPPLRHTVPQHLAFWLLAFFLAAASLLATPAGAQLRLKTGSGAAAAVDTPRVRAELVAQAPEGVQPGQTLWLGLLITHQPEWHTYWKNAGDSGLATELNWQLPAGLTAGEIQWPVPEALRVGPLLNYGYEGQVLLPVPVQVAADFKPPASGMLDLRLHANWLVCRVECIPEEGDFQLQLPVQGSTAGQGQAFTQAWALKPQALSAPAQAKVVPASQPAAEGRTPDERVQLRIEGLPESLQGRTLDFYPESSDTFHHAAELGKDWQQRWDGAAWVAELPLSDMRGDTPAKLPVVLALPPAERTAALEQGQPVAWRVEAPVEGRWTAAAMASVSPALAAALAANQAAAPAASATSLWMALLGGLVGGLILNLMPCVFPVLAIKILGFARHGQDRRAQRLGGLAYTAGVVLSFLALGGLLLALRAAGEQLGWGFQLQSPAIVALLAALFTLLGLNLAGLFEFGSMLPGRWAAAHARHPVADAFLSGVLAVAIASPCTAPFMGASLGFAIDMPALQALTVFAALGLGMALPYLLASFVPAVVRWLPRPGAWMDTFRRAMAFPMFATVVWLVWVLGHQSGIDAATALLALLLAFSALVWTLTLKGRTRAVLATLAVVLAGALLATTAPLITTPAQAEGTGTASAAGERWQPWSAARVAELQAAGKPVFVDYTAAWCVTCQVNKRTTLNHEEVLAAFDKHGVTLLRADWTRRDPAITAALQQLGRSGVPVYVLHAPGKPPVVLSELLSKSEVLGALAAL</sequence>
<comment type="subcellular location">
    <subcellularLocation>
        <location evidence="1">Cell membrane</location>
        <topology evidence="1">Multi-pass membrane protein</topology>
    </subcellularLocation>
</comment>
<proteinExistence type="predicted"/>
<organism evidence="10 11">
    <name type="scientific">Delftia acidovorans (strain DSM 14801 / SPH-1)</name>
    <dbReference type="NCBI Taxonomy" id="398578"/>
    <lineage>
        <taxon>Bacteria</taxon>
        <taxon>Pseudomonadati</taxon>
        <taxon>Pseudomonadota</taxon>
        <taxon>Betaproteobacteria</taxon>
        <taxon>Burkholderiales</taxon>
        <taxon>Comamonadaceae</taxon>
        <taxon>Delftia</taxon>
    </lineage>
</organism>
<dbReference type="PANTHER" id="PTHR32234">
    <property type="entry name" value="THIOL:DISULFIDE INTERCHANGE PROTEIN DSBD"/>
    <property type="match status" value="1"/>
</dbReference>
<dbReference type="GO" id="GO:0005886">
    <property type="term" value="C:plasma membrane"/>
    <property type="evidence" value="ECO:0007669"/>
    <property type="project" value="UniProtKB-SubCell"/>
</dbReference>
<evidence type="ECO:0000256" key="5">
    <source>
        <dbReference type="ARBA" id="ARBA00022989"/>
    </source>
</evidence>
<reference evidence="11" key="2">
    <citation type="submission" date="2007-11" db="EMBL/GenBank/DDBJ databases">
        <title>Complete sequence of Delftia acidovorans DSM 14801 / SPH-1.</title>
        <authorList>
            <person name="Copeland A."/>
            <person name="Lucas S."/>
            <person name="Lapidus A."/>
            <person name="Barry K."/>
            <person name="Glavina del Rio T."/>
            <person name="Dalin E."/>
            <person name="Tice H."/>
            <person name="Pitluck S."/>
            <person name="Lowry S."/>
            <person name="Clum A."/>
            <person name="Schmutz J."/>
            <person name="Larimer F."/>
            <person name="Land M."/>
            <person name="Hauser L."/>
            <person name="Kyrpides N."/>
            <person name="Kim E."/>
            <person name="Schleheck D."/>
            <person name="Richardson P."/>
        </authorList>
    </citation>
    <scope>NUCLEOTIDE SEQUENCE [LARGE SCALE GENOMIC DNA]</scope>
    <source>
        <strain evidence="11">DSM 14801 / SPH-1</strain>
    </source>
</reference>
<dbReference type="AlphaFoldDB" id="A9BQ18"/>
<evidence type="ECO:0000259" key="9">
    <source>
        <dbReference type="PROSITE" id="PS51352"/>
    </source>
</evidence>
<reference evidence="10 11" key="1">
    <citation type="journal article" date="2004" name="Appl. Environ. Microbiol.">
        <title>Mineralization of individual congeners of linear alkylbenzenesulfonate by defined pairs of heterotrophic bacteria.</title>
        <authorList>
            <person name="Schleheck D."/>
            <person name="Knepper T.P."/>
            <person name="Fischer K."/>
            <person name="Cook A.M."/>
        </authorList>
    </citation>
    <scope>NUCLEOTIDE SEQUENCE [LARGE SCALE GENOMIC DNA]</scope>
    <source>
        <strain evidence="11">DSM 14801 / SPH-1</strain>
    </source>
</reference>
<keyword evidence="4" id="KW-0201">Cytochrome c-type biogenesis</keyword>
<dbReference type="STRING" id="398578.Daci_0587"/>
<dbReference type="InterPro" id="IPR028250">
    <property type="entry name" value="DsbDN"/>
</dbReference>
<dbReference type="EMBL" id="CP000884">
    <property type="protein sequence ID" value="ABX33233.1"/>
    <property type="molecule type" value="Genomic_DNA"/>
</dbReference>
<feature type="transmembrane region" description="Helical" evidence="8">
    <location>
        <begin position="595"/>
        <end position="615"/>
    </location>
</feature>
<feature type="domain" description="Thioredoxin" evidence="9">
    <location>
        <begin position="661"/>
        <end position="798"/>
    </location>
</feature>